<dbReference type="EMBL" id="ASAD01000014">
    <property type="protein sequence ID" value="EON91620.1"/>
    <property type="molecule type" value="Genomic_DNA"/>
</dbReference>
<dbReference type="Gene3D" id="3.40.50.2300">
    <property type="match status" value="1"/>
</dbReference>
<evidence type="ECO:0000313" key="1">
    <source>
        <dbReference type="EMBL" id="EON91620.1"/>
    </source>
</evidence>
<proteinExistence type="predicted"/>
<protein>
    <submittedName>
        <fullName evidence="1">Response regulator receiver protein</fullName>
    </submittedName>
</protein>
<dbReference type="STRING" id="1318628.MARLIPOL_12949"/>
<dbReference type="eggNOG" id="COG2197">
    <property type="taxonomic scope" value="Bacteria"/>
</dbReference>
<sequence length="153" mass="17168">MNMSANPGNDGRMESSPRKKRFRIALLASAEGEREELTDALQVNSLGHELLIFENPDQLFEALDTSLPNLLMIAQHDGKWSSADVLARVKQTPTIKAIPVIVFYRQSTSPNTPELYRLGAASVIHMPLRFEGLIQIVQVMEDYWFNVTSPLSL</sequence>
<comment type="caution">
    <text evidence="1">The sequence shown here is derived from an EMBL/GenBank/DDBJ whole genome shotgun (WGS) entry which is preliminary data.</text>
</comment>
<dbReference type="AlphaFoldDB" id="R8AZ59"/>
<gene>
    <name evidence="1" type="ORF">MARLIPOL_12949</name>
</gene>
<reference evidence="1 2" key="1">
    <citation type="journal article" date="2013" name="Genome Announc.">
        <title>Draft Genome Sequence of the Moderately Halophilic Bacterium Marinobacter lipolyticus Strain SM19.</title>
        <authorList>
            <person name="Papke R.T."/>
            <person name="de la Haba R.R."/>
            <person name="Infante-Dominguez C."/>
            <person name="Perez D."/>
            <person name="Sanchez-Porro C."/>
            <person name="Lapierre P."/>
            <person name="Ventosa A."/>
        </authorList>
    </citation>
    <scope>NUCLEOTIDE SEQUENCE [LARGE SCALE GENOMIC DNA]</scope>
    <source>
        <strain evidence="1 2">SM19</strain>
    </source>
</reference>
<dbReference type="SUPFAM" id="SSF52172">
    <property type="entry name" value="CheY-like"/>
    <property type="match status" value="1"/>
</dbReference>
<organism evidence="1 2">
    <name type="scientific">Marinobacter lipolyticus SM19</name>
    <dbReference type="NCBI Taxonomy" id="1318628"/>
    <lineage>
        <taxon>Bacteria</taxon>
        <taxon>Pseudomonadati</taxon>
        <taxon>Pseudomonadota</taxon>
        <taxon>Gammaproteobacteria</taxon>
        <taxon>Pseudomonadales</taxon>
        <taxon>Marinobacteraceae</taxon>
        <taxon>Marinobacter</taxon>
    </lineage>
</organism>
<name>R8AZ59_9GAMM</name>
<dbReference type="Proteomes" id="UP000016540">
    <property type="component" value="Unassembled WGS sequence"/>
</dbReference>
<accession>R8AZ59</accession>
<keyword evidence="2" id="KW-1185">Reference proteome</keyword>
<dbReference type="PATRIC" id="fig|1318628.3.peg.2587"/>
<dbReference type="HOGENOM" id="CLU_1747453_0_0_6"/>
<dbReference type="InterPro" id="IPR011006">
    <property type="entry name" value="CheY-like_superfamily"/>
</dbReference>
<evidence type="ECO:0000313" key="2">
    <source>
        <dbReference type="Proteomes" id="UP000016540"/>
    </source>
</evidence>